<dbReference type="eggNOG" id="ENOG5034BQP">
    <property type="taxonomic scope" value="Bacteria"/>
</dbReference>
<evidence type="ECO:0000313" key="2">
    <source>
        <dbReference type="Proteomes" id="UP000006201"/>
    </source>
</evidence>
<reference evidence="1 2" key="1">
    <citation type="submission" date="2006-02" db="EMBL/GenBank/DDBJ databases">
        <authorList>
            <person name="Moran M.A."/>
            <person name="Kjelleberg S."/>
            <person name="Egan S."/>
            <person name="Saunders N."/>
            <person name="Thomas T."/>
            <person name="Ferriera S."/>
            <person name="Johnson J."/>
            <person name="Kravitz S."/>
            <person name="Halpern A."/>
            <person name="Remington K."/>
            <person name="Beeson K."/>
            <person name="Tran B."/>
            <person name="Rogers Y.-H."/>
            <person name="Friedman R."/>
            <person name="Venter J.C."/>
        </authorList>
    </citation>
    <scope>NUCLEOTIDE SEQUENCE [LARGE SCALE GENOMIC DNA]</scope>
    <source>
        <strain evidence="1 2">D2</strain>
    </source>
</reference>
<dbReference type="STRING" id="87626.PTD2_08079"/>
<dbReference type="RefSeq" id="WP_009838247.1">
    <property type="nucleotide sequence ID" value="NZ_AAOH01000003.1"/>
</dbReference>
<proteinExistence type="predicted"/>
<dbReference type="HOGENOM" id="CLU_2424706_0_0_6"/>
<protein>
    <submittedName>
        <fullName evidence="1">Uncharacterized protein</fullName>
    </submittedName>
</protein>
<name>A4C8S1_9GAMM</name>
<dbReference type="OrthoDB" id="6293471at2"/>
<organism evidence="1 2">
    <name type="scientific">Pseudoalteromonas tunicata D2</name>
    <dbReference type="NCBI Taxonomy" id="87626"/>
    <lineage>
        <taxon>Bacteria</taxon>
        <taxon>Pseudomonadati</taxon>
        <taxon>Pseudomonadota</taxon>
        <taxon>Gammaproteobacteria</taxon>
        <taxon>Alteromonadales</taxon>
        <taxon>Pseudoalteromonadaceae</taxon>
        <taxon>Pseudoalteromonas</taxon>
    </lineage>
</organism>
<dbReference type="AlphaFoldDB" id="A4C8S1"/>
<gene>
    <name evidence="1" type="ORF">PTD2_08079</name>
</gene>
<comment type="caution">
    <text evidence="1">The sequence shown here is derived from an EMBL/GenBank/DDBJ whole genome shotgun (WGS) entry which is preliminary data.</text>
</comment>
<accession>A4C8S1</accession>
<sequence>MNTHESAELMLETGLFYTATTLARTFRESPEKGQRVIKNILANARYTVLVDHSPVKKYKVTAIDGRTMTIDQLQRKAILIKRPCFIGAQQV</sequence>
<dbReference type="Proteomes" id="UP000006201">
    <property type="component" value="Unassembled WGS sequence"/>
</dbReference>
<dbReference type="EMBL" id="AAOH01000003">
    <property type="protein sequence ID" value="EAR28986.1"/>
    <property type="molecule type" value="Genomic_DNA"/>
</dbReference>
<evidence type="ECO:0000313" key="1">
    <source>
        <dbReference type="EMBL" id="EAR28986.1"/>
    </source>
</evidence>
<keyword evidence="2" id="KW-1185">Reference proteome</keyword>